<dbReference type="AlphaFoldDB" id="A0A9P1BI52"/>
<dbReference type="Gene3D" id="2.60.120.10">
    <property type="entry name" value="Jelly Rolls"/>
    <property type="match status" value="1"/>
</dbReference>
<dbReference type="EMBL" id="CAMXCT020000096">
    <property type="protein sequence ID" value="CAL1127142.1"/>
    <property type="molecule type" value="Genomic_DNA"/>
</dbReference>
<dbReference type="PANTHER" id="PTHR45689">
    <property type="entry name" value="I[[H]] CHANNEL, ISOFORM E"/>
    <property type="match status" value="1"/>
</dbReference>
<evidence type="ECO:0000256" key="1">
    <source>
        <dbReference type="SAM" id="MobiDB-lite"/>
    </source>
</evidence>
<dbReference type="InterPro" id="IPR000595">
    <property type="entry name" value="cNMP-bd_dom"/>
</dbReference>
<dbReference type="PROSITE" id="PS50042">
    <property type="entry name" value="CNMP_BINDING_3"/>
    <property type="match status" value="1"/>
</dbReference>
<feature type="non-terminal residue" evidence="3">
    <location>
        <position position="290"/>
    </location>
</feature>
<name>A0A9P1BI52_9DINO</name>
<protein>
    <submittedName>
        <fullName evidence="5">Potassium/sodium hyperpolarization-activated cyclic nucleotide-gated channel 4</fullName>
    </submittedName>
</protein>
<evidence type="ECO:0000313" key="6">
    <source>
        <dbReference type="Proteomes" id="UP001152797"/>
    </source>
</evidence>
<keyword evidence="6" id="KW-1185">Reference proteome</keyword>
<proteinExistence type="predicted"/>
<dbReference type="InterPro" id="IPR051413">
    <property type="entry name" value="K/Na_HCN_channel"/>
</dbReference>
<dbReference type="SUPFAM" id="SSF51206">
    <property type="entry name" value="cAMP-binding domain-like"/>
    <property type="match status" value="1"/>
</dbReference>
<dbReference type="PANTHER" id="PTHR45689:SF5">
    <property type="entry name" value="I[[H]] CHANNEL, ISOFORM E"/>
    <property type="match status" value="1"/>
</dbReference>
<sequence>VGSITTSMTALRSMRADTKKQFWMLRRYLGFKKVPYATRSRIIKFLEFQCAKRSAEVSVESIEILDLLSVPLQNLLQFELRKQLLEGHPFFAYLQEHMLPIMISICSRVLKLTAFAPEDVVFRPGEESTSMYVVQSGDMEYRVHSSNHECLVAHQVGALAWLSEAALWTNWWHRGYFTSRAASWIGIIKPGPLAEIAKIHTAPWCFCRQYAAVFVDNLNRLNQESWNDLGLDTEKLQGLVEGAKNPENFLEKETRSRGVESWADSDDGRSIRSSRNSSKVQERPFSGFKL</sequence>
<dbReference type="Proteomes" id="UP001152797">
    <property type="component" value="Unassembled WGS sequence"/>
</dbReference>
<dbReference type="InterPro" id="IPR018490">
    <property type="entry name" value="cNMP-bd_dom_sf"/>
</dbReference>
<organism evidence="3">
    <name type="scientific">Cladocopium goreaui</name>
    <dbReference type="NCBI Taxonomy" id="2562237"/>
    <lineage>
        <taxon>Eukaryota</taxon>
        <taxon>Sar</taxon>
        <taxon>Alveolata</taxon>
        <taxon>Dinophyceae</taxon>
        <taxon>Suessiales</taxon>
        <taxon>Symbiodiniaceae</taxon>
        <taxon>Cladocopium</taxon>
    </lineage>
</organism>
<feature type="domain" description="Cyclic nucleotide-binding" evidence="2">
    <location>
        <begin position="90"/>
        <end position="183"/>
    </location>
</feature>
<dbReference type="EMBL" id="CAMXCT010000096">
    <property type="protein sequence ID" value="CAI3973767.1"/>
    <property type="molecule type" value="Genomic_DNA"/>
</dbReference>
<dbReference type="InterPro" id="IPR014710">
    <property type="entry name" value="RmlC-like_jellyroll"/>
</dbReference>
<dbReference type="OrthoDB" id="436710at2759"/>
<feature type="region of interest" description="Disordered" evidence="1">
    <location>
        <begin position="250"/>
        <end position="290"/>
    </location>
</feature>
<dbReference type="EMBL" id="CAMXCT030000096">
    <property type="protein sequence ID" value="CAL4761079.1"/>
    <property type="molecule type" value="Genomic_DNA"/>
</dbReference>
<evidence type="ECO:0000313" key="4">
    <source>
        <dbReference type="EMBL" id="CAL1127142.1"/>
    </source>
</evidence>
<evidence type="ECO:0000259" key="2">
    <source>
        <dbReference type="PROSITE" id="PS50042"/>
    </source>
</evidence>
<accession>A0A9P1BI52</accession>
<dbReference type="GO" id="GO:0035725">
    <property type="term" value="P:sodium ion transmembrane transport"/>
    <property type="evidence" value="ECO:0007669"/>
    <property type="project" value="TreeGrafter"/>
</dbReference>
<reference evidence="3" key="1">
    <citation type="submission" date="2022-10" db="EMBL/GenBank/DDBJ databases">
        <authorList>
            <person name="Chen Y."/>
            <person name="Dougan E. K."/>
            <person name="Chan C."/>
            <person name="Rhodes N."/>
            <person name="Thang M."/>
        </authorList>
    </citation>
    <scope>NUCLEOTIDE SEQUENCE</scope>
</reference>
<dbReference type="GO" id="GO:0003254">
    <property type="term" value="P:regulation of membrane depolarization"/>
    <property type="evidence" value="ECO:0007669"/>
    <property type="project" value="TreeGrafter"/>
</dbReference>
<dbReference type="GO" id="GO:0098855">
    <property type="term" value="C:HCN channel complex"/>
    <property type="evidence" value="ECO:0007669"/>
    <property type="project" value="TreeGrafter"/>
</dbReference>
<gene>
    <name evidence="3" type="ORF">C1SCF055_LOCUS2229</name>
</gene>
<evidence type="ECO:0000313" key="5">
    <source>
        <dbReference type="EMBL" id="CAL4761079.1"/>
    </source>
</evidence>
<dbReference type="GO" id="GO:0005249">
    <property type="term" value="F:voltage-gated potassium channel activity"/>
    <property type="evidence" value="ECO:0007669"/>
    <property type="project" value="TreeGrafter"/>
</dbReference>
<reference evidence="4" key="2">
    <citation type="submission" date="2024-04" db="EMBL/GenBank/DDBJ databases">
        <authorList>
            <person name="Chen Y."/>
            <person name="Shah S."/>
            <person name="Dougan E. K."/>
            <person name="Thang M."/>
            <person name="Chan C."/>
        </authorList>
    </citation>
    <scope>NUCLEOTIDE SEQUENCE [LARGE SCALE GENOMIC DNA]</scope>
</reference>
<evidence type="ECO:0000313" key="3">
    <source>
        <dbReference type="EMBL" id="CAI3973767.1"/>
    </source>
</evidence>
<comment type="caution">
    <text evidence="3">The sequence shown here is derived from an EMBL/GenBank/DDBJ whole genome shotgun (WGS) entry which is preliminary data.</text>
</comment>